<comment type="caution">
    <text evidence="2">The sequence shown here is derived from an EMBL/GenBank/DDBJ whole genome shotgun (WGS) entry which is preliminary data.</text>
</comment>
<sequence>MGCSGDSSQKCGGSYRLSLYQKTTPANTTASTPSIPAGWTYSCITTCNVQGFSYGGPQYGNQCWCGNTLSNGLGVSASPSDCNVPCAGNSKQMCGGSYRFSLFKKGAVNTPTTTTTSTTTTSTTTTASSTTTTATATTTTATTTATTSTATGTFSTLPAGWTYVGCATDGPARALGYSFQSSALTQESCVATCNSLGYTFSGPQYSNQCYCGNSLANGLGLSAASSDCNSPCAGNSKEMCGGSYRFSLFQKTSATTTTGTSAATSTSLSIPAGWTYVGCATDGPARALGYSFESSSLTQESCVTTCNILGYTFGGPQYSNQCYCGNSLANGLGVSASSSECNSPCSGNSSQICGGSYRFSLFQKNSTPPAATVPTTTTTTATTPTFSPAASATALGWTLSRPCAVDTSAGILQGYTYSSSSIMTPQACQLTCALKGYHIAGIENGSDCYCGNAYVGGTPANAATSDCNVACSGASSSSCGGSSRMVVYTNTVASLGEMWQTTWDKSKLLAPLSISPIPFTTVGSIADADITVDETKTYQTMDGFGASLTDSSAKLFASLKVKNSASYYTLLHQLFDVGDGAQSAMNGVLRVPLGATDFSDTTWSYCDTNDPSFASFNINAAPPAVWDVLYDILALNPLLKIYVVPWSPPAWMKTSGTMLGGSLNPNPTYLLKALQGFRSKGIPVYAIGIQNEPEYSDTSYPSTLMPALRPLMNSNGFTAVKLIGYEHNFNDAAGYPVQLMNAASHRTPIESFRSAWPQKEVHLTECSGVYGSDWWGDVKWLTDNLFVGGPEHFGKSSMMWNLALDGNGLPKFPGSKSCGTPCRGVVQINADGTWSLNQEYFPIAHAGKAIAAKDAVSAYATPRLSPSDKTRYSLVVLNWRDYASSGMNPTPQTTTINFRGVQATYTFPVGLTTLSWYA</sequence>
<dbReference type="Proteomes" id="UP001221142">
    <property type="component" value="Unassembled WGS sequence"/>
</dbReference>
<dbReference type="InterPro" id="IPR013780">
    <property type="entry name" value="Glyco_hydro_b"/>
</dbReference>
<evidence type="ECO:0000259" key="1">
    <source>
        <dbReference type="PROSITE" id="PS51212"/>
    </source>
</evidence>
<organism evidence="2 3">
    <name type="scientific">Roridomyces roridus</name>
    <dbReference type="NCBI Taxonomy" id="1738132"/>
    <lineage>
        <taxon>Eukaryota</taxon>
        <taxon>Fungi</taxon>
        <taxon>Dikarya</taxon>
        <taxon>Basidiomycota</taxon>
        <taxon>Agaricomycotina</taxon>
        <taxon>Agaricomycetes</taxon>
        <taxon>Agaricomycetidae</taxon>
        <taxon>Agaricales</taxon>
        <taxon>Marasmiineae</taxon>
        <taxon>Mycenaceae</taxon>
        <taxon>Roridomyces</taxon>
    </lineage>
</organism>
<dbReference type="PANTHER" id="PTHR43662">
    <property type="match status" value="1"/>
</dbReference>
<dbReference type="InterPro" id="IPR017853">
    <property type="entry name" value="GH"/>
</dbReference>
<accession>A0AAD7BXE8</accession>
<keyword evidence="3" id="KW-1185">Reference proteome</keyword>
<proteinExistence type="predicted"/>
<reference evidence="2" key="1">
    <citation type="submission" date="2023-03" db="EMBL/GenBank/DDBJ databases">
        <title>Massive genome expansion in bonnet fungi (Mycena s.s.) driven by repeated elements and novel gene families across ecological guilds.</title>
        <authorList>
            <consortium name="Lawrence Berkeley National Laboratory"/>
            <person name="Harder C.B."/>
            <person name="Miyauchi S."/>
            <person name="Viragh M."/>
            <person name="Kuo A."/>
            <person name="Thoen E."/>
            <person name="Andreopoulos B."/>
            <person name="Lu D."/>
            <person name="Skrede I."/>
            <person name="Drula E."/>
            <person name="Henrissat B."/>
            <person name="Morin E."/>
            <person name="Kohler A."/>
            <person name="Barry K."/>
            <person name="LaButti K."/>
            <person name="Morin E."/>
            <person name="Salamov A."/>
            <person name="Lipzen A."/>
            <person name="Mereny Z."/>
            <person name="Hegedus B."/>
            <person name="Baldrian P."/>
            <person name="Stursova M."/>
            <person name="Weitz H."/>
            <person name="Taylor A."/>
            <person name="Grigoriev I.V."/>
            <person name="Nagy L.G."/>
            <person name="Martin F."/>
            <person name="Kauserud H."/>
        </authorList>
    </citation>
    <scope>NUCLEOTIDE SEQUENCE</scope>
    <source>
        <strain evidence="2">9284</strain>
    </source>
</reference>
<evidence type="ECO:0000313" key="3">
    <source>
        <dbReference type="Proteomes" id="UP001221142"/>
    </source>
</evidence>
<name>A0AAD7BXE8_9AGAR</name>
<dbReference type="SMART" id="SM00321">
    <property type="entry name" value="WSC"/>
    <property type="match status" value="4"/>
</dbReference>
<dbReference type="PANTHER" id="PTHR43662:SF3">
    <property type="entry name" value="DOMAIN PROTEIN, PUTATIVE (AFU_ORTHOLOGUE AFUA_6G11970)-RELATED"/>
    <property type="match status" value="1"/>
</dbReference>
<dbReference type="Pfam" id="PF01822">
    <property type="entry name" value="WSC"/>
    <property type="match status" value="4"/>
</dbReference>
<feature type="domain" description="WSC" evidence="1">
    <location>
        <begin position="1"/>
        <end position="106"/>
    </location>
</feature>
<dbReference type="GO" id="GO:0016787">
    <property type="term" value="F:hydrolase activity"/>
    <property type="evidence" value="ECO:0007669"/>
    <property type="project" value="UniProtKB-KW"/>
</dbReference>
<feature type="domain" description="WSC" evidence="1">
    <location>
        <begin position="273"/>
        <end position="365"/>
    </location>
</feature>
<protein>
    <submittedName>
        <fullName evidence="2">Glycoside hydrolase superfamily</fullName>
    </submittedName>
</protein>
<evidence type="ECO:0000313" key="2">
    <source>
        <dbReference type="EMBL" id="KAJ7632907.1"/>
    </source>
</evidence>
<dbReference type="Gene3D" id="3.20.20.80">
    <property type="entry name" value="Glycosidases"/>
    <property type="match status" value="1"/>
</dbReference>
<dbReference type="InterPro" id="IPR002889">
    <property type="entry name" value="WSC_carb-bd"/>
</dbReference>
<feature type="domain" description="WSC" evidence="1">
    <location>
        <begin position="397"/>
        <end position="491"/>
    </location>
</feature>
<keyword evidence="2" id="KW-0378">Hydrolase</keyword>
<dbReference type="PROSITE" id="PS51212">
    <property type="entry name" value="WSC"/>
    <property type="match status" value="4"/>
</dbReference>
<gene>
    <name evidence="2" type="ORF">FB45DRAFT_913846</name>
</gene>
<dbReference type="Pfam" id="PF02055">
    <property type="entry name" value="Glyco_hydro_30"/>
    <property type="match status" value="1"/>
</dbReference>
<dbReference type="InterPro" id="IPR033453">
    <property type="entry name" value="Glyco_hydro_30_TIM-barrel"/>
</dbReference>
<dbReference type="AlphaFoldDB" id="A0AAD7BXE8"/>
<feature type="domain" description="WSC" evidence="1">
    <location>
        <begin position="160"/>
        <end position="252"/>
    </location>
</feature>
<dbReference type="EMBL" id="JARKIF010000008">
    <property type="protein sequence ID" value="KAJ7632907.1"/>
    <property type="molecule type" value="Genomic_DNA"/>
</dbReference>
<dbReference type="SUPFAM" id="SSF51445">
    <property type="entry name" value="(Trans)glycosidases"/>
    <property type="match status" value="1"/>
</dbReference>
<dbReference type="Gene3D" id="2.60.40.1180">
    <property type="entry name" value="Golgi alpha-mannosidase II"/>
    <property type="match status" value="1"/>
</dbReference>